<feature type="domain" description="TNase-like" evidence="1">
    <location>
        <begin position="49"/>
        <end position="187"/>
    </location>
</feature>
<evidence type="ECO:0000259" key="1">
    <source>
        <dbReference type="PROSITE" id="PS50830"/>
    </source>
</evidence>
<dbReference type="AlphaFoldDB" id="A0AAU6SF24"/>
<gene>
    <name evidence="2" type="ORF">MRBLWS13_003130</name>
</gene>
<dbReference type="RefSeq" id="WP_349426265.1">
    <property type="nucleotide sequence ID" value="NZ_CP151632.1"/>
</dbReference>
<reference evidence="2" key="1">
    <citation type="submission" date="2024-04" db="EMBL/GenBank/DDBJ databases">
        <authorList>
            <person name="Roder T."/>
            <person name="Oberhansli S."/>
            <person name="Kreuzer M."/>
        </authorList>
    </citation>
    <scope>NUCLEOTIDE SEQUENCE</scope>
    <source>
        <strain evidence="2">LWS13-1.2</strain>
    </source>
</reference>
<dbReference type="Pfam" id="PF00565">
    <property type="entry name" value="SNase"/>
    <property type="match status" value="1"/>
</dbReference>
<dbReference type="InterPro" id="IPR035437">
    <property type="entry name" value="SNase_OB-fold_sf"/>
</dbReference>
<protein>
    <submittedName>
        <fullName evidence="2">Thermonuclease family protein</fullName>
    </submittedName>
</protein>
<dbReference type="SMART" id="SM00318">
    <property type="entry name" value="SNc"/>
    <property type="match status" value="1"/>
</dbReference>
<dbReference type="PROSITE" id="PS50830">
    <property type="entry name" value="TNASE_3"/>
    <property type="match status" value="1"/>
</dbReference>
<sequence length="189" mass="19917">MFRRVLIGILVLVLAGAAVWWFAGRDHDAAPVAVAPPGGAATMPAIPADAFEMTVESVHDGDTLRAHVAVSNAVVGDLESTRVRLLGIDTPETSPVLDCWGAEATANLSALVPAGSTIWVAPDAEVHDQYGRTLLYIWTPDGRFVNGELVAQGDARVEVYSPNRSQEALLRSLEKTAVASGSGQWGACD</sequence>
<dbReference type="InterPro" id="IPR016071">
    <property type="entry name" value="Staphylococal_nuclease_OB-fold"/>
</dbReference>
<proteinExistence type="predicted"/>
<dbReference type="Gene3D" id="2.40.50.90">
    <property type="match status" value="1"/>
</dbReference>
<evidence type="ECO:0000313" key="2">
    <source>
        <dbReference type="EMBL" id="WZO35427.1"/>
    </source>
</evidence>
<dbReference type="EMBL" id="CP151632">
    <property type="protein sequence ID" value="WZO35427.1"/>
    <property type="molecule type" value="Genomic_DNA"/>
</dbReference>
<accession>A0AAU6SF24</accession>
<name>A0AAU6SF24_9MICO</name>
<dbReference type="SUPFAM" id="SSF50199">
    <property type="entry name" value="Staphylococcal nuclease"/>
    <property type="match status" value="1"/>
</dbReference>
<organism evidence="2">
    <name type="scientific">Microbacterium sp. LWS13-1.2</name>
    <dbReference type="NCBI Taxonomy" id="3135264"/>
    <lineage>
        <taxon>Bacteria</taxon>
        <taxon>Bacillati</taxon>
        <taxon>Actinomycetota</taxon>
        <taxon>Actinomycetes</taxon>
        <taxon>Micrococcales</taxon>
        <taxon>Microbacteriaceae</taxon>
        <taxon>Microbacterium</taxon>
    </lineage>
</organism>